<organism evidence="10 11">
    <name type="scientific">Candidatus Levilactobacillus faecigallinarum</name>
    <dbReference type="NCBI Taxonomy" id="2838638"/>
    <lineage>
        <taxon>Bacteria</taxon>
        <taxon>Bacillati</taxon>
        <taxon>Bacillota</taxon>
        <taxon>Bacilli</taxon>
        <taxon>Lactobacillales</taxon>
        <taxon>Lactobacillaceae</taxon>
        <taxon>Levilactobacillus</taxon>
    </lineage>
</organism>
<dbReference type="Proteomes" id="UP000886822">
    <property type="component" value="Unassembled WGS sequence"/>
</dbReference>
<evidence type="ECO:0000256" key="5">
    <source>
        <dbReference type="ARBA" id="ARBA00022741"/>
    </source>
</evidence>
<evidence type="ECO:0000256" key="1">
    <source>
        <dbReference type="ARBA" id="ARBA00004496"/>
    </source>
</evidence>
<dbReference type="EC" id="6.3.4.19" evidence="8"/>
<dbReference type="Pfam" id="PF01171">
    <property type="entry name" value="ATP_bind_3"/>
    <property type="match status" value="1"/>
</dbReference>
<comment type="caution">
    <text evidence="10">The sequence shown here is derived from an EMBL/GenBank/DDBJ whole genome shotgun (WGS) entry which is preliminary data.</text>
</comment>
<dbReference type="PANTHER" id="PTHR43033">
    <property type="entry name" value="TRNA(ILE)-LYSIDINE SYNTHASE-RELATED"/>
    <property type="match status" value="1"/>
</dbReference>
<gene>
    <name evidence="8 10" type="primary">tilS</name>
    <name evidence="10" type="ORF">H9875_03305</name>
</gene>
<comment type="subcellular location">
    <subcellularLocation>
        <location evidence="1 8">Cytoplasm</location>
    </subcellularLocation>
</comment>
<name>A0A9D1QRT7_9LACO</name>
<dbReference type="Gene3D" id="3.40.50.620">
    <property type="entry name" value="HUPs"/>
    <property type="match status" value="1"/>
</dbReference>
<keyword evidence="6" id="KW-0067">ATP-binding</keyword>
<evidence type="ECO:0000259" key="9">
    <source>
        <dbReference type="SMART" id="SM00977"/>
    </source>
</evidence>
<dbReference type="Pfam" id="PF11734">
    <property type="entry name" value="TilS_C"/>
    <property type="match status" value="1"/>
</dbReference>
<dbReference type="SUPFAM" id="SSF52402">
    <property type="entry name" value="Adenine nucleotide alpha hydrolases-like"/>
    <property type="match status" value="1"/>
</dbReference>
<dbReference type="InterPro" id="IPR012796">
    <property type="entry name" value="Lysidine-tRNA-synth_C"/>
</dbReference>
<dbReference type="GO" id="GO:0005737">
    <property type="term" value="C:cytoplasm"/>
    <property type="evidence" value="ECO:0007669"/>
    <property type="project" value="UniProtKB-SubCell"/>
</dbReference>
<dbReference type="GO" id="GO:0005524">
    <property type="term" value="F:ATP binding"/>
    <property type="evidence" value="ECO:0007669"/>
    <property type="project" value="UniProtKB-KW"/>
</dbReference>
<keyword evidence="2 8" id="KW-0963">Cytoplasm</keyword>
<reference evidence="10" key="1">
    <citation type="journal article" date="2021" name="PeerJ">
        <title>Extensive microbial diversity within the chicken gut microbiome revealed by metagenomics and culture.</title>
        <authorList>
            <person name="Gilroy R."/>
            <person name="Ravi A."/>
            <person name="Getino M."/>
            <person name="Pursley I."/>
            <person name="Horton D.L."/>
            <person name="Alikhan N.F."/>
            <person name="Baker D."/>
            <person name="Gharbi K."/>
            <person name="Hall N."/>
            <person name="Watson M."/>
            <person name="Adriaenssens E.M."/>
            <person name="Foster-Nyarko E."/>
            <person name="Jarju S."/>
            <person name="Secka A."/>
            <person name="Antonio M."/>
            <person name="Oren A."/>
            <person name="Chaudhuri R.R."/>
            <person name="La Ragione R."/>
            <person name="Hildebrand F."/>
            <person name="Pallen M.J."/>
        </authorList>
    </citation>
    <scope>NUCLEOTIDE SEQUENCE</scope>
    <source>
        <strain evidence="10">CHK173-259</strain>
    </source>
</reference>
<comment type="function">
    <text evidence="8">Ligates lysine onto the cytidine present at position 34 of the AUA codon-specific tRNA(Ile) that contains the anticodon CAU, in an ATP-dependent manner. Cytidine is converted to lysidine, thus changing the amino acid specificity of the tRNA from methionine to isoleucine.</text>
</comment>
<evidence type="ECO:0000313" key="10">
    <source>
        <dbReference type="EMBL" id="HIW71633.1"/>
    </source>
</evidence>
<protein>
    <recommendedName>
        <fullName evidence="8">tRNA(Ile)-lysidine synthase</fullName>
        <ecNumber evidence="8">6.3.4.19</ecNumber>
    </recommendedName>
    <alternativeName>
        <fullName evidence="8">tRNA(Ile)-2-lysyl-cytidine synthase</fullName>
    </alternativeName>
    <alternativeName>
        <fullName evidence="8">tRNA(Ile)-lysidine synthetase</fullName>
    </alternativeName>
</protein>
<evidence type="ECO:0000256" key="7">
    <source>
        <dbReference type="ARBA" id="ARBA00048539"/>
    </source>
</evidence>
<dbReference type="InterPro" id="IPR014729">
    <property type="entry name" value="Rossmann-like_a/b/a_fold"/>
</dbReference>
<keyword evidence="4 8" id="KW-0819">tRNA processing</keyword>
<comment type="caution">
    <text evidence="8">Lacks conserved residue(s) required for the propagation of feature annotation.</text>
</comment>
<comment type="catalytic activity">
    <reaction evidence="7 8">
        <text>cytidine(34) in tRNA(Ile2) + L-lysine + ATP = lysidine(34) in tRNA(Ile2) + AMP + diphosphate + H(+)</text>
        <dbReference type="Rhea" id="RHEA:43744"/>
        <dbReference type="Rhea" id="RHEA-COMP:10625"/>
        <dbReference type="Rhea" id="RHEA-COMP:10670"/>
        <dbReference type="ChEBI" id="CHEBI:15378"/>
        <dbReference type="ChEBI" id="CHEBI:30616"/>
        <dbReference type="ChEBI" id="CHEBI:32551"/>
        <dbReference type="ChEBI" id="CHEBI:33019"/>
        <dbReference type="ChEBI" id="CHEBI:82748"/>
        <dbReference type="ChEBI" id="CHEBI:83665"/>
        <dbReference type="ChEBI" id="CHEBI:456215"/>
        <dbReference type="EC" id="6.3.4.19"/>
    </reaction>
</comment>
<dbReference type="EMBL" id="DXGJ01000025">
    <property type="protein sequence ID" value="HIW71633.1"/>
    <property type="molecule type" value="Genomic_DNA"/>
</dbReference>
<evidence type="ECO:0000256" key="3">
    <source>
        <dbReference type="ARBA" id="ARBA00022598"/>
    </source>
</evidence>
<dbReference type="HAMAP" id="MF_01161">
    <property type="entry name" value="tRNA_Ile_lys_synt"/>
    <property type="match status" value="1"/>
</dbReference>
<evidence type="ECO:0000313" key="11">
    <source>
        <dbReference type="Proteomes" id="UP000886822"/>
    </source>
</evidence>
<dbReference type="CDD" id="cd01992">
    <property type="entry name" value="TilS_N"/>
    <property type="match status" value="1"/>
</dbReference>
<evidence type="ECO:0000256" key="4">
    <source>
        <dbReference type="ARBA" id="ARBA00022694"/>
    </source>
</evidence>
<keyword evidence="5" id="KW-0547">Nucleotide-binding</keyword>
<sequence length="465" mass="52197">MTLEAAFRQQVIAHGWADPRQRGLVAVSTGVDSMVLLTLFCQLPVAERPQLTVVHVNHQLRSQSVAEEAFLRQWCAEHKIPVVVAQWSVDQHPATGTEAAARQFRYAFFTQQLVQQSAAWVATAHQADEQAETILLKLLRGGQLDQLTGMAASRPLGTGQVIHPLLPFTKEQLRTYAIQHQVPWFEDATNAALIASRNRVRHDLLPALAQENPRVSDHLRDYAQQLGAVLAVADRTLDQELTTIITGHDPLTGDSTYLLGYPVADQQLLLARLIKQAAPTVSTAATYLSQCLHLLTNGQRPTGRVAFGDGWVFEKRYRTFLFWQPQKFGKNPPEQFNFMVVLNQWQPVGNGQLLGVFRTAPQAFSLRQTVALRDEQLPLTVRSWRTTDRLRLANGHHQTVRRALINAKVPQQQRSQVPVLVTAQGTVLAALGVKWAVLPHRNHTTTYHIGYQPESVKGERHEQRY</sequence>
<dbReference type="InterPro" id="IPR011063">
    <property type="entry name" value="TilS/TtcA_N"/>
</dbReference>
<evidence type="ECO:0000256" key="8">
    <source>
        <dbReference type="HAMAP-Rule" id="MF_01161"/>
    </source>
</evidence>
<dbReference type="NCBIfam" id="TIGR02433">
    <property type="entry name" value="lysidine_TilS_C"/>
    <property type="match status" value="1"/>
</dbReference>
<evidence type="ECO:0000256" key="2">
    <source>
        <dbReference type="ARBA" id="ARBA00022490"/>
    </source>
</evidence>
<evidence type="ECO:0000256" key="6">
    <source>
        <dbReference type="ARBA" id="ARBA00022840"/>
    </source>
</evidence>
<comment type="similarity">
    <text evidence="8">Belongs to the tRNA(Ile)-lysidine synthase family.</text>
</comment>
<dbReference type="InterPro" id="IPR012094">
    <property type="entry name" value="tRNA_Ile_lys_synt"/>
</dbReference>
<proteinExistence type="inferred from homology"/>
<dbReference type="GO" id="GO:0032267">
    <property type="term" value="F:tRNA(Ile)-lysidine synthase activity"/>
    <property type="evidence" value="ECO:0007669"/>
    <property type="project" value="UniProtKB-EC"/>
</dbReference>
<dbReference type="SMART" id="SM00977">
    <property type="entry name" value="TilS_C"/>
    <property type="match status" value="1"/>
</dbReference>
<reference evidence="10" key="2">
    <citation type="submission" date="2021-04" db="EMBL/GenBank/DDBJ databases">
        <authorList>
            <person name="Gilroy R."/>
        </authorList>
    </citation>
    <scope>NUCLEOTIDE SEQUENCE</scope>
    <source>
        <strain evidence="10">CHK173-259</strain>
    </source>
</reference>
<dbReference type="InterPro" id="IPR012795">
    <property type="entry name" value="tRNA_Ile_lys_synt_N"/>
</dbReference>
<dbReference type="PANTHER" id="PTHR43033:SF1">
    <property type="entry name" value="TRNA(ILE)-LYSIDINE SYNTHASE-RELATED"/>
    <property type="match status" value="1"/>
</dbReference>
<accession>A0A9D1QRT7</accession>
<feature type="domain" description="Lysidine-tRNA(Ile) synthetase C-terminal" evidence="9">
    <location>
        <begin position="379"/>
        <end position="451"/>
    </location>
</feature>
<dbReference type="GO" id="GO:0006400">
    <property type="term" value="P:tRNA modification"/>
    <property type="evidence" value="ECO:0007669"/>
    <property type="project" value="UniProtKB-UniRule"/>
</dbReference>
<keyword evidence="3 8" id="KW-0436">Ligase</keyword>
<dbReference type="AlphaFoldDB" id="A0A9D1QRT7"/>
<dbReference type="NCBIfam" id="TIGR02432">
    <property type="entry name" value="lysidine_TilS_N"/>
    <property type="match status" value="1"/>
</dbReference>
<dbReference type="SUPFAM" id="SSF56037">
    <property type="entry name" value="PheT/TilS domain"/>
    <property type="match status" value="1"/>
</dbReference>